<evidence type="ECO:0000256" key="13">
    <source>
        <dbReference type="ARBA" id="ARBA00031543"/>
    </source>
</evidence>
<dbReference type="Proteomes" id="UP000785200">
    <property type="component" value="Unassembled WGS sequence"/>
</dbReference>
<dbReference type="SMART" id="SM00443">
    <property type="entry name" value="G_patch"/>
    <property type="match status" value="1"/>
</dbReference>
<evidence type="ECO:0000256" key="2">
    <source>
        <dbReference type="ARBA" id="ARBA00004760"/>
    </source>
</evidence>
<evidence type="ECO:0000256" key="4">
    <source>
        <dbReference type="ARBA" id="ARBA00006739"/>
    </source>
</evidence>
<dbReference type="SUPFAM" id="SSF53448">
    <property type="entry name" value="Nucleotide-diphospho-sugar transferases"/>
    <property type="match status" value="1"/>
</dbReference>
<evidence type="ECO:0000256" key="12">
    <source>
        <dbReference type="ARBA" id="ARBA00031017"/>
    </source>
</evidence>
<name>A0A9P7B0Q4_9HELO</name>
<dbReference type="GO" id="GO:0006679">
    <property type="term" value="P:glucosylceramide biosynthetic process"/>
    <property type="evidence" value="ECO:0007669"/>
    <property type="project" value="TreeGrafter"/>
</dbReference>
<proteinExistence type="inferred from homology"/>
<accession>A0A9P7B0Q4</accession>
<dbReference type="PANTHER" id="PTHR12726:SF0">
    <property type="entry name" value="CERAMIDE GLUCOSYLTRANSFERASE"/>
    <property type="match status" value="1"/>
</dbReference>
<dbReference type="GO" id="GO:0008120">
    <property type="term" value="F:ceramide glucosyltransferase activity"/>
    <property type="evidence" value="ECO:0007669"/>
    <property type="project" value="UniProtKB-EC"/>
</dbReference>
<dbReference type="GO" id="GO:0003676">
    <property type="term" value="F:nucleic acid binding"/>
    <property type="evidence" value="ECO:0007669"/>
    <property type="project" value="InterPro"/>
</dbReference>
<evidence type="ECO:0000256" key="11">
    <source>
        <dbReference type="ARBA" id="ARBA00023136"/>
    </source>
</evidence>
<keyword evidence="19" id="KW-1185">Reference proteome</keyword>
<evidence type="ECO:0000256" key="7">
    <source>
        <dbReference type="ARBA" id="ARBA00022676"/>
    </source>
</evidence>
<feature type="compositionally biased region" description="Low complexity" evidence="15">
    <location>
        <begin position="30"/>
        <end position="48"/>
    </location>
</feature>
<dbReference type="GO" id="GO:0016020">
    <property type="term" value="C:membrane"/>
    <property type="evidence" value="ECO:0007669"/>
    <property type="project" value="UniProtKB-SubCell"/>
</dbReference>
<dbReference type="InterPro" id="IPR000467">
    <property type="entry name" value="G_patch_dom"/>
</dbReference>
<evidence type="ECO:0000256" key="3">
    <source>
        <dbReference type="ARBA" id="ARBA00004991"/>
    </source>
</evidence>
<evidence type="ECO:0000256" key="14">
    <source>
        <dbReference type="ARBA" id="ARBA00032575"/>
    </source>
</evidence>
<evidence type="ECO:0000256" key="5">
    <source>
        <dbReference type="ARBA" id="ARBA00012699"/>
    </source>
</evidence>
<dbReference type="EMBL" id="VNKQ01000002">
    <property type="protein sequence ID" value="KAG0653053.1"/>
    <property type="molecule type" value="Genomic_DNA"/>
</dbReference>
<keyword evidence="8" id="KW-0808">Transferase</keyword>
<dbReference type="Gene3D" id="3.90.550.10">
    <property type="entry name" value="Spore Coat Polysaccharide Biosynthesis Protein SpsA, Chain A"/>
    <property type="match status" value="1"/>
</dbReference>
<dbReference type="PROSITE" id="PS50174">
    <property type="entry name" value="G_PATCH"/>
    <property type="match status" value="1"/>
</dbReference>
<evidence type="ECO:0000256" key="15">
    <source>
        <dbReference type="SAM" id="MobiDB-lite"/>
    </source>
</evidence>
<evidence type="ECO:0000256" key="9">
    <source>
        <dbReference type="ARBA" id="ARBA00022692"/>
    </source>
</evidence>
<comment type="subcellular location">
    <subcellularLocation>
        <location evidence="1">Membrane</location>
        <topology evidence="1">Multi-pass membrane protein</topology>
    </subcellularLocation>
</comment>
<evidence type="ECO:0000313" key="19">
    <source>
        <dbReference type="Proteomes" id="UP000785200"/>
    </source>
</evidence>
<evidence type="ECO:0000256" key="8">
    <source>
        <dbReference type="ARBA" id="ARBA00022679"/>
    </source>
</evidence>
<feature type="transmembrane region" description="Helical" evidence="16">
    <location>
        <begin position="609"/>
        <end position="632"/>
    </location>
</feature>
<feature type="domain" description="G-patch" evidence="17">
    <location>
        <begin position="159"/>
        <end position="207"/>
    </location>
</feature>
<keyword evidence="7" id="KW-0328">Glycosyltransferase</keyword>
<evidence type="ECO:0000256" key="16">
    <source>
        <dbReference type="SAM" id="Phobius"/>
    </source>
</evidence>
<dbReference type="InterPro" id="IPR025993">
    <property type="entry name" value="Ceramide_glucosylTrfase"/>
</dbReference>
<evidence type="ECO:0000313" key="18">
    <source>
        <dbReference type="EMBL" id="KAG0653053.1"/>
    </source>
</evidence>
<dbReference type="AlphaFoldDB" id="A0A9P7B0Q4"/>
<keyword evidence="10 16" id="KW-1133">Transmembrane helix</keyword>
<evidence type="ECO:0000259" key="17">
    <source>
        <dbReference type="PROSITE" id="PS50174"/>
    </source>
</evidence>
<keyword evidence="11 16" id="KW-0472">Membrane</keyword>
<dbReference type="InterPro" id="IPR029044">
    <property type="entry name" value="Nucleotide-diphossugar_trans"/>
</dbReference>
<comment type="pathway">
    <text evidence="2">Lipid metabolism; sphingolipid metabolism.</text>
</comment>
<dbReference type="PANTHER" id="PTHR12726">
    <property type="entry name" value="CERAMIDE GLUCOSYLTRANSFERASE"/>
    <property type="match status" value="1"/>
</dbReference>
<dbReference type="OrthoDB" id="1483400at2759"/>
<dbReference type="EC" id="2.4.1.80" evidence="5"/>
<evidence type="ECO:0000256" key="10">
    <source>
        <dbReference type="ARBA" id="ARBA00022989"/>
    </source>
</evidence>
<reference evidence="18" key="1">
    <citation type="submission" date="2019-07" db="EMBL/GenBank/DDBJ databases">
        <title>Hyphodiscus hymeniophilus genome sequencing and assembly.</title>
        <authorList>
            <person name="Kramer G."/>
            <person name="Nodwell J."/>
        </authorList>
    </citation>
    <scope>NUCLEOTIDE SEQUENCE</scope>
    <source>
        <strain evidence="18">ATCC 34498</strain>
    </source>
</reference>
<gene>
    <name evidence="18" type="ORF">D0Z07_0577</name>
</gene>
<evidence type="ECO:0000256" key="6">
    <source>
        <dbReference type="ARBA" id="ARBA00019988"/>
    </source>
</evidence>
<keyword evidence="9 16" id="KW-0812">Transmembrane</keyword>
<comment type="caution">
    <text evidence="18">The sequence shown here is derived from an EMBL/GenBank/DDBJ whole genome shotgun (WGS) entry which is preliminary data.</text>
</comment>
<organism evidence="18 19">
    <name type="scientific">Hyphodiscus hymeniophilus</name>
    <dbReference type="NCBI Taxonomy" id="353542"/>
    <lineage>
        <taxon>Eukaryota</taxon>
        <taxon>Fungi</taxon>
        <taxon>Dikarya</taxon>
        <taxon>Ascomycota</taxon>
        <taxon>Pezizomycotina</taxon>
        <taxon>Leotiomycetes</taxon>
        <taxon>Helotiales</taxon>
        <taxon>Hyphodiscaceae</taxon>
        <taxon>Hyphodiscus</taxon>
    </lineage>
</organism>
<comment type="pathway">
    <text evidence="3">Sphingolipid metabolism.</text>
</comment>
<evidence type="ECO:0000256" key="1">
    <source>
        <dbReference type="ARBA" id="ARBA00004141"/>
    </source>
</evidence>
<dbReference type="Pfam" id="PF13506">
    <property type="entry name" value="Glyco_transf_21"/>
    <property type="match status" value="1"/>
</dbReference>
<protein>
    <recommendedName>
        <fullName evidence="6">Ceramide glucosyltransferase</fullName>
        <ecNumber evidence="5">2.4.1.80</ecNumber>
    </recommendedName>
    <alternativeName>
        <fullName evidence="13">Glucosylceramide synthase</fullName>
    </alternativeName>
    <alternativeName>
        <fullName evidence="14">UDP-glucose ceramide glucosyltransferase</fullName>
    </alternativeName>
    <alternativeName>
        <fullName evidence="12">UDP-glucose:N-acylsphingosine D-glucosyltransferase</fullName>
    </alternativeName>
</protein>
<comment type="similarity">
    <text evidence="4">Belongs to the glycosyltransferase 2 family.</text>
</comment>
<feature type="region of interest" description="Disordered" evidence="15">
    <location>
        <begin position="28"/>
        <end position="49"/>
    </location>
</feature>
<sequence length="728" mass="80523">MSDDDTYEIPLQDQRVFGAGIKRQRVKFVPSSSSSSTGPGPAPGSTPAKSVSDLYLSLVLPQEVPTPEISVQSSLPTPIPSSFADNGLSTIDTFEPQFCEVCRQPLSSNDETITLASEDTSQSAEHPLQPFPTKERPHEASLAHQVCLSHSHPPSHVDRNRKGLAYLSAYGWDPDARKGLGAAGQGIQFPIKTKPKDDKLGIGVVLPKLGDMKRREKPEKLDAGKIRKIFRYYSSKPKPAVSPTFPIDQVPHITILRPVKGLEPQLYECLAATFRQNYPLEKLTIYICVASVNDPAYPVLQRLIADFPKFDAKVLVEEEDPNLSGNGGQTANLGPNPKIRNMSRGYREAKGDLIWIIDCNVWVGKGVAGRMVDKLYGYRPDGTKAAPYKFVHLLPLVVDSIGASVGEEARGLLTGDENEQVSSTNSSAYDISCPPQNETYLQSVLRTGGGRLEEMFMASSHAKFYTAINTVSIAPCIVGKSNMFRRSHLDHLTTSSSYAPGIDFFSENICEDHLIGDLLWRKKVPGQEKGDKYRNHGLVFGDLAIQPMAGMSVSEYIGRRVRWLRVRKWTVTLATLVEPGVEPLLCSAYGSFGLTTLPLFGSLGIPQTWLAFALIWLSIVFIWMIVDSFVYAKLHSGSSIEIDEDTPSFAQPPPGWSRRSVGDWIAAWLGREFLALPIWTWACLGGTTVMWRGKKFRVGLDMKVVEIRERRKASTPEVERSRSKDRVD</sequence>
<dbReference type="Pfam" id="PF01585">
    <property type="entry name" value="G-patch"/>
    <property type="match status" value="1"/>
</dbReference>